<evidence type="ECO:0000256" key="3">
    <source>
        <dbReference type="ARBA" id="ARBA00022989"/>
    </source>
</evidence>
<feature type="domain" description="Major facilitator superfamily (MFS) profile" evidence="6">
    <location>
        <begin position="16"/>
        <end position="395"/>
    </location>
</feature>
<feature type="transmembrane region" description="Helical" evidence="5">
    <location>
        <begin position="249"/>
        <end position="273"/>
    </location>
</feature>
<reference evidence="8" key="1">
    <citation type="journal article" date="2017" name="Med. Chem. Commun.">
        <title>Nonomuraea sp. ATCC 55076 harbours the largest actinomycete chromosome to date and the kistamicin biosynthetic gene cluster.</title>
        <authorList>
            <person name="Nazari B."/>
            <person name="Forneris C.C."/>
            <person name="Gibson M.I."/>
            <person name="Moon K."/>
            <person name="Schramma K.R."/>
            <person name="Seyedsayamdost M.R."/>
        </authorList>
    </citation>
    <scope>NUCLEOTIDE SEQUENCE [LARGE SCALE GENOMIC DNA]</scope>
    <source>
        <strain evidence="8">ATCC 55076</strain>
    </source>
</reference>
<sequence>MPHTIRRPGVLGGTSLAVFLAIVHFVNDAITAMLGALLPTLQARFELGPVLLALIVAVYSISSSVTQPFFGAMAEDRSLRLVGAAGVLLASLFLSLIGVAPALVAVFALLIIGGMGSAALHPVGTAVAGGPAVPNRTLGVGLFTAGGMAGFALGPVLILAIASAFGVEATPWLMAPGIMLAALVFALLPDWEPHGRRPLRALFQLRLLRGPVGGLTLAASLASLAFVTFTSSVPLWLVNEHDLPTDHGLIGWTLAAFSLAAGLGSLLGGVLAPRLGRRRVLVGSLGLAPFPLIAVLGLEPGGVASFAATVLAGALLYVGSPITVVLAQDLAPAAPASAAGMVLGVSAALAGALYVALGWLQEVVGVGGGMAAGFALAGPAALIVLAVLRRHPEAGR</sequence>
<dbReference type="InterPro" id="IPR036259">
    <property type="entry name" value="MFS_trans_sf"/>
</dbReference>
<dbReference type="Proteomes" id="UP000190797">
    <property type="component" value="Chromosome"/>
</dbReference>
<dbReference type="RefSeq" id="WP_186405044.1">
    <property type="nucleotide sequence ID" value="NZ_CP017717.1"/>
</dbReference>
<feature type="transmembrane region" description="Helical" evidence="5">
    <location>
        <begin position="304"/>
        <end position="326"/>
    </location>
</feature>
<feature type="transmembrane region" description="Helical" evidence="5">
    <location>
        <begin position="78"/>
        <end position="97"/>
    </location>
</feature>
<feature type="transmembrane region" description="Helical" evidence="5">
    <location>
        <begin position="280"/>
        <end position="298"/>
    </location>
</feature>
<accession>A0A1U9ZYP8</accession>
<dbReference type="GO" id="GO:0022857">
    <property type="term" value="F:transmembrane transporter activity"/>
    <property type="evidence" value="ECO:0007669"/>
    <property type="project" value="InterPro"/>
</dbReference>
<feature type="transmembrane region" description="Helical" evidence="5">
    <location>
        <begin position="140"/>
        <end position="166"/>
    </location>
</feature>
<dbReference type="SUPFAM" id="SSF103473">
    <property type="entry name" value="MFS general substrate transporter"/>
    <property type="match status" value="1"/>
</dbReference>
<dbReference type="EMBL" id="CP017717">
    <property type="protein sequence ID" value="AQZ63086.1"/>
    <property type="molecule type" value="Genomic_DNA"/>
</dbReference>
<organism evidence="7 8">
    <name type="scientific">[Actinomadura] parvosata subsp. kistnae</name>
    <dbReference type="NCBI Taxonomy" id="1909395"/>
    <lineage>
        <taxon>Bacteria</taxon>
        <taxon>Bacillati</taxon>
        <taxon>Actinomycetota</taxon>
        <taxon>Actinomycetes</taxon>
        <taxon>Streptosporangiales</taxon>
        <taxon>Streptosporangiaceae</taxon>
        <taxon>Nonomuraea</taxon>
    </lineage>
</organism>
<keyword evidence="8" id="KW-1185">Reference proteome</keyword>
<feature type="transmembrane region" description="Helical" evidence="5">
    <location>
        <begin position="47"/>
        <end position="66"/>
    </location>
</feature>
<keyword evidence="3 5" id="KW-1133">Transmembrane helix</keyword>
<feature type="transmembrane region" description="Helical" evidence="5">
    <location>
        <begin position="338"/>
        <end position="360"/>
    </location>
</feature>
<evidence type="ECO:0000313" key="8">
    <source>
        <dbReference type="Proteomes" id="UP000190797"/>
    </source>
</evidence>
<dbReference type="PANTHER" id="PTHR43129">
    <property type="entry name" value="FOSMIDOMYCIN RESISTANCE PROTEIN"/>
    <property type="match status" value="1"/>
</dbReference>
<keyword evidence="4 5" id="KW-0472">Membrane</keyword>
<dbReference type="PANTHER" id="PTHR43129:SF1">
    <property type="entry name" value="FOSMIDOMYCIN RESISTANCE PROTEIN"/>
    <property type="match status" value="1"/>
</dbReference>
<protein>
    <recommendedName>
        <fullName evidence="6">Major facilitator superfamily (MFS) profile domain-containing protein</fullName>
    </recommendedName>
</protein>
<feature type="transmembrane region" description="Helical" evidence="5">
    <location>
        <begin position="366"/>
        <end position="388"/>
    </location>
</feature>
<keyword evidence="2 5" id="KW-0812">Transmembrane</keyword>
<evidence type="ECO:0000256" key="5">
    <source>
        <dbReference type="SAM" id="Phobius"/>
    </source>
</evidence>
<dbReference type="InterPro" id="IPR011701">
    <property type="entry name" value="MFS"/>
</dbReference>
<gene>
    <name evidence="7" type="ORF">BKM31_17885</name>
</gene>
<dbReference type="KEGG" id="noa:BKM31_17885"/>
<dbReference type="InterPro" id="IPR020846">
    <property type="entry name" value="MFS_dom"/>
</dbReference>
<evidence type="ECO:0000256" key="1">
    <source>
        <dbReference type="ARBA" id="ARBA00004651"/>
    </source>
</evidence>
<feature type="transmembrane region" description="Helical" evidence="5">
    <location>
        <begin position="9"/>
        <end position="27"/>
    </location>
</feature>
<dbReference type="GO" id="GO:0005886">
    <property type="term" value="C:plasma membrane"/>
    <property type="evidence" value="ECO:0007669"/>
    <property type="project" value="UniProtKB-SubCell"/>
</dbReference>
<proteinExistence type="predicted"/>
<evidence type="ECO:0000256" key="2">
    <source>
        <dbReference type="ARBA" id="ARBA00022692"/>
    </source>
</evidence>
<dbReference type="AlphaFoldDB" id="A0A1U9ZYP8"/>
<dbReference type="Gene3D" id="1.20.1250.20">
    <property type="entry name" value="MFS general substrate transporter like domains"/>
    <property type="match status" value="2"/>
</dbReference>
<evidence type="ECO:0000313" key="7">
    <source>
        <dbReference type="EMBL" id="AQZ63086.1"/>
    </source>
</evidence>
<name>A0A1U9ZYP8_9ACTN</name>
<evidence type="ECO:0000256" key="4">
    <source>
        <dbReference type="ARBA" id="ARBA00023136"/>
    </source>
</evidence>
<dbReference type="PROSITE" id="PS50850">
    <property type="entry name" value="MFS"/>
    <property type="match status" value="1"/>
</dbReference>
<dbReference type="Pfam" id="PF07690">
    <property type="entry name" value="MFS_1"/>
    <property type="match status" value="1"/>
</dbReference>
<feature type="transmembrane region" description="Helical" evidence="5">
    <location>
        <begin position="103"/>
        <end position="128"/>
    </location>
</feature>
<feature type="transmembrane region" description="Helical" evidence="5">
    <location>
        <begin position="172"/>
        <end position="191"/>
    </location>
</feature>
<feature type="transmembrane region" description="Helical" evidence="5">
    <location>
        <begin position="212"/>
        <end position="237"/>
    </location>
</feature>
<dbReference type="STRING" id="1909395.BKM31_17885"/>
<evidence type="ECO:0000259" key="6">
    <source>
        <dbReference type="PROSITE" id="PS50850"/>
    </source>
</evidence>
<comment type="subcellular location">
    <subcellularLocation>
        <location evidence="1">Cell membrane</location>
        <topology evidence="1">Multi-pass membrane protein</topology>
    </subcellularLocation>
</comment>